<comment type="caution">
    <text evidence="1">The sequence shown here is derived from an EMBL/GenBank/DDBJ whole genome shotgun (WGS) entry which is preliminary data.</text>
</comment>
<proteinExistence type="predicted"/>
<protein>
    <submittedName>
        <fullName evidence="1">33426_t:CDS:1</fullName>
    </submittedName>
</protein>
<gene>
    <name evidence="1" type="ORF">RPERSI_LOCUS6422</name>
</gene>
<organism evidence="1 2">
    <name type="scientific">Racocetra persica</name>
    <dbReference type="NCBI Taxonomy" id="160502"/>
    <lineage>
        <taxon>Eukaryota</taxon>
        <taxon>Fungi</taxon>
        <taxon>Fungi incertae sedis</taxon>
        <taxon>Mucoromycota</taxon>
        <taxon>Glomeromycotina</taxon>
        <taxon>Glomeromycetes</taxon>
        <taxon>Diversisporales</taxon>
        <taxon>Gigasporaceae</taxon>
        <taxon>Racocetra</taxon>
    </lineage>
</organism>
<keyword evidence="2" id="KW-1185">Reference proteome</keyword>
<dbReference type="EMBL" id="CAJVQC010010230">
    <property type="protein sequence ID" value="CAG8614012.1"/>
    <property type="molecule type" value="Genomic_DNA"/>
</dbReference>
<reference evidence="1" key="1">
    <citation type="submission" date="2021-06" db="EMBL/GenBank/DDBJ databases">
        <authorList>
            <person name="Kallberg Y."/>
            <person name="Tangrot J."/>
            <person name="Rosling A."/>
        </authorList>
    </citation>
    <scope>NUCLEOTIDE SEQUENCE</scope>
    <source>
        <strain evidence="1">MA461A</strain>
    </source>
</reference>
<name>A0ACA9MTZ6_9GLOM</name>
<accession>A0ACA9MTZ6</accession>
<sequence>MKVLGKPDVYVSCCPFRVERLGRRTDSHVNPGVLGSSSLCVQSRNPALRVELWPGLDGSRATIEAR</sequence>
<evidence type="ECO:0000313" key="2">
    <source>
        <dbReference type="Proteomes" id="UP000789920"/>
    </source>
</evidence>
<evidence type="ECO:0000313" key="1">
    <source>
        <dbReference type="EMBL" id="CAG8614012.1"/>
    </source>
</evidence>
<feature type="non-terminal residue" evidence="1">
    <location>
        <position position="66"/>
    </location>
</feature>
<dbReference type="Proteomes" id="UP000789920">
    <property type="component" value="Unassembled WGS sequence"/>
</dbReference>